<proteinExistence type="predicted"/>
<dbReference type="Proteomes" id="UP000001822">
    <property type="component" value="Chromosome"/>
</dbReference>
<organism evidence="1 2">
    <name type="scientific">Cytophaga hutchinsonii (strain ATCC 33406 / DSM 1761 / CIP 103989 / NBRC 15051 / NCIMB 9469 / D465)</name>
    <dbReference type="NCBI Taxonomy" id="269798"/>
    <lineage>
        <taxon>Bacteria</taxon>
        <taxon>Pseudomonadati</taxon>
        <taxon>Bacteroidota</taxon>
        <taxon>Cytophagia</taxon>
        <taxon>Cytophagales</taxon>
        <taxon>Cytophagaceae</taxon>
        <taxon>Cytophaga</taxon>
    </lineage>
</organism>
<protein>
    <recommendedName>
        <fullName evidence="3">Bacteriocin-protection protein, YdeI/OmpD-associated family</fullName>
    </recommendedName>
</protein>
<evidence type="ECO:0000313" key="1">
    <source>
        <dbReference type="EMBL" id="ABG58996.1"/>
    </source>
</evidence>
<evidence type="ECO:0000313" key="2">
    <source>
        <dbReference type="Proteomes" id="UP000001822"/>
    </source>
</evidence>
<name>A0A6N4SRH6_CYTH3</name>
<sequence length="193" mass="22298">MEKEPVELFCPATQKEWRKWLQKNHHSKESVWLVCYKKHAVKPSIPWSAIVDEALCFGWVDGKRKSIDADSFMQFLCKRKPNSTWSKVNKEKVQQLIAAELMTPAGLESIETAKRNGSWKILDEVEALIIPEDLEKAFKAYSGSKAFFLSLSKSVRKTLLQWLVLAKRAETRQKRITEIAEHAGEKLKPKPFR</sequence>
<dbReference type="AlphaFoldDB" id="A0A6N4SRH6"/>
<accession>A0A6N4SRH6</accession>
<dbReference type="KEGG" id="chu:CHU_1729"/>
<evidence type="ECO:0008006" key="3">
    <source>
        <dbReference type="Google" id="ProtNLM"/>
    </source>
</evidence>
<gene>
    <name evidence="1" type="ordered locus">CHU_1729</name>
</gene>
<dbReference type="RefSeq" id="WP_011585113.1">
    <property type="nucleotide sequence ID" value="NC_008255.1"/>
</dbReference>
<dbReference type="OrthoDB" id="9796999at2"/>
<keyword evidence="2" id="KW-1185">Reference proteome</keyword>
<dbReference type="EMBL" id="CP000383">
    <property type="protein sequence ID" value="ABG58996.1"/>
    <property type="molecule type" value="Genomic_DNA"/>
</dbReference>
<dbReference type="Pfam" id="PF13376">
    <property type="entry name" value="OmdA"/>
    <property type="match status" value="1"/>
</dbReference>
<reference evidence="1 2" key="1">
    <citation type="journal article" date="2007" name="Appl. Environ. Microbiol.">
        <title>Genome sequence of the cellulolytic gliding bacterium Cytophaga hutchinsonii.</title>
        <authorList>
            <person name="Xie G."/>
            <person name="Bruce D.C."/>
            <person name="Challacombe J.F."/>
            <person name="Chertkov O."/>
            <person name="Detter J.C."/>
            <person name="Gilna P."/>
            <person name="Han C.S."/>
            <person name="Lucas S."/>
            <person name="Misra M."/>
            <person name="Myers G.L."/>
            <person name="Richardson P."/>
            <person name="Tapia R."/>
            <person name="Thayer N."/>
            <person name="Thompson L.S."/>
            <person name="Brettin T.S."/>
            <person name="Henrissat B."/>
            <person name="Wilson D.B."/>
            <person name="McBride M.J."/>
        </authorList>
    </citation>
    <scope>NUCLEOTIDE SEQUENCE [LARGE SCALE GENOMIC DNA]</scope>
    <source>
        <strain evidence="2">ATCC 33406 / DSM 1761 / CIP 103989 / NBRC 15051 / NCIMB 9469 / D465</strain>
    </source>
</reference>